<evidence type="ECO:0000313" key="1">
    <source>
        <dbReference type="EMBL" id="KAK2562017.1"/>
    </source>
</evidence>
<sequence length="82" mass="9526">MPYVTVTSLKRENDSLKEDLRRRFENLQKSLTRNEAQESGNGGEPSCSITKDEALNTLQYYGKSYDDLCPKLIRVFTELWAY</sequence>
<proteinExistence type="predicted"/>
<protein>
    <submittedName>
        <fullName evidence="1">Uncharacterized protein</fullName>
    </submittedName>
</protein>
<accession>A0AAD9QIS4</accession>
<dbReference type="EMBL" id="JARQWQ010000030">
    <property type="protein sequence ID" value="KAK2562017.1"/>
    <property type="molecule type" value="Genomic_DNA"/>
</dbReference>
<dbReference type="Proteomes" id="UP001249851">
    <property type="component" value="Unassembled WGS sequence"/>
</dbReference>
<reference evidence="1" key="1">
    <citation type="journal article" date="2023" name="G3 (Bethesda)">
        <title>Whole genome assembly and annotation of the endangered Caribbean coral Acropora cervicornis.</title>
        <authorList>
            <person name="Selwyn J.D."/>
            <person name="Vollmer S.V."/>
        </authorList>
    </citation>
    <scope>NUCLEOTIDE SEQUENCE</scope>
    <source>
        <strain evidence="1">K2</strain>
    </source>
</reference>
<name>A0AAD9QIS4_ACRCE</name>
<comment type="caution">
    <text evidence="1">The sequence shown here is derived from an EMBL/GenBank/DDBJ whole genome shotgun (WGS) entry which is preliminary data.</text>
</comment>
<evidence type="ECO:0000313" key="2">
    <source>
        <dbReference type="Proteomes" id="UP001249851"/>
    </source>
</evidence>
<keyword evidence="2" id="KW-1185">Reference proteome</keyword>
<reference evidence="1" key="2">
    <citation type="journal article" date="2023" name="Science">
        <title>Genomic signatures of disease resistance in endangered staghorn corals.</title>
        <authorList>
            <person name="Vollmer S.V."/>
            <person name="Selwyn J.D."/>
            <person name="Despard B.A."/>
            <person name="Roesel C.L."/>
        </authorList>
    </citation>
    <scope>NUCLEOTIDE SEQUENCE</scope>
    <source>
        <strain evidence="1">K2</strain>
    </source>
</reference>
<dbReference type="AlphaFoldDB" id="A0AAD9QIS4"/>
<gene>
    <name evidence="1" type="ORF">P5673_014755</name>
</gene>
<organism evidence="1 2">
    <name type="scientific">Acropora cervicornis</name>
    <name type="common">Staghorn coral</name>
    <dbReference type="NCBI Taxonomy" id="6130"/>
    <lineage>
        <taxon>Eukaryota</taxon>
        <taxon>Metazoa</taxon>
        <taxon>Cnidaria</taxon>
        <taxon>Anthozoa</taxon>
        <taxon>Hexacorallia</taxon>
        <taxon>Scleractinia</taxon>
        <taxon>Astrocoeniina</taxon>
        <taxon>Acroporidae</taxon>
        <taxon>Acropora</taxon>
    </lineage>
</organism>